<keyword evidence="2" id="KW-1185">Reference proteome</keyword>
<dbReference type="Proteomes" id="UP001164746">
    <property type="component" value="Chromosome 9"/>
</dbReference>
<dbReference type="EMBL" id="CP111020">
    <property type="protein sequence ID" value="WAR15280.1"/>
    <property type="molecule type" value="Genomic_DNA"/>
</dbReference>
<evidence type="ECO:0000313" key="2">
    <source>
        <dbReference type="Proteomes" id="UP001164746"/>
    </source>
</evidence>
<proteinExistence type="predicted"/>
<feature type="non-terminal residue" evidence="1">
    <location>
        <position position="1"/>
    </location>
</feature>
<sequence length="106" mass="12656">KADNYILYLAHVSSNRTIGYLAVQTTIQNESPGPARNSCMCGSRRPFYWNNSSNNKSRRIKRQLKGFRKWCQCLRTEAWRKKQHEIIPYNSIPHRNIRTHEYEMLK</sequence>
<name>A0ABY7F0X7_MYAAR</name>
<gene>
    <name evidence="1" type="ORF">MAR_005385</name>
</gene>
<evidence type="ECO:0000313" key="1">
    <source>
        <dbReference type="EMBL" id="WAR15280.1"/>
    </source>
</evidence>
<protein>
    <submittedName>
        <fullName evidence="1">Uncharacterized protein</fullName>
    </submittedName>
</protein>
<feature type="non-terminal residue" evidence="1">
    <location>
        <position position="106"/>
    </location>
</feature>
<organism evidence="1 2">
    <name type="scientific">Mya arenaria</name>
    <name type="common">Soft-shell clam</name>
    <dbReference type="NCBI Taxonomy" id="6604"/>
    <lineage>
        <taxon>Eukaryota</taxon>
        <taxon>Metazoa</taxon>
        <taxon>Spiralia</taxon>
        <taxon>Lophotrochozoa</taxon>
        <taxon>Mollusca</taxon>
        <taxon>Bivalvia</taxon>
        <taxon>Autobranchia</taxon>
        <taxon>Heteroconchia</taxon>
        <taxon>Euheterodonta</taxon>
        <taxon>Imparidentia</taxon>
        <taxon>Neoheterodontei</taxon>
        <taxon>Myida</taxon>
        <taxon>Myoidea</taxon>
        <taxon>Myidae</taxon>
        <taxon>Mya</taxon>
    </lineage>
</organism>
<accession>A0ABY7F0X7</accession>
<reference evidence="1" key="1">
    <citation type="submission" date="2022-11" db="EMBL/GenBank/DDBJ databases">
        <title>Centuries of genome instability and evolution in soft-shell clam transmissible cancer (bioRxiv).</title>
        <authorList>
            <person name="Hart S.F.M."/>
            <person name="Yonemitsu M.A."/>
            <person name="Giersch R.M."/>
            <person name="Beal B.F."/>
            <person name="Arriagada G."/>
            <person name="Davis B.W."/>
            <person name="Ostrander E.A."/>
            <person name="Goff S.P."/>
            <person name="Metzger M.J."/>
        </authorList>
    </citation>
    <scope>NUCLEOTIDE SEQUENCE</scope>
    <source>
        <strain evidence="1">MELC-2E11</strain>
        <tissue evidence="1">Siphon/mantle</tissue>
    </source>
</reference>